<dbReference type="Proteomes" id="UP000625804">
    <property type="component" value="Unassembled WGS sequence"/>
</dbReference>
<dbReference type="Gene3D" id="2.60.120.10">
    <property type="entry name" value="Jelly Rolls"/>
    <property type="match status" value="1"/>
</dbReference>
<evidence type="ECO:0000313" key="1">
    <source>
        <dbReference type="EMBL" id="NSL52333.1"/>
    </source>
</evidence>
<dbReference type="InterPro" id="IPR011051">
    <property type="entry name" value="RmlC_Cupin_sf"/>
</dbReference>
<evidence type="ECO:0000313" key="2">
    <source>
        <dbReference type="Proteomes" id="UP000625804"/>
    </source>
</evidence>
<keyword evidence="2" id="KW-1185">Reference proteome</keyword>
<gene>
    <name evidence="1" type="ORF">HR057_11265</name>
</gene>
<dbReference type="RefSeq" id="WP_173731542.1">
    <property type="nucleotide sequence ID" value="NZ_JABTTE010000015.1"/>
</dbReference>
<sequence length="324" mass="36924">MKSLILYGFDMKNQPTLLSKIKSSFEIIRVDLAWELFLDGKGKTVEGLLTIPEGNPRVQWFDINKWLHKAFSSHVDMLSNNSKKAIVTVIPNCTPDVLEFVQRTCSIYCAKVGTLNINKHQLEENKIIEELNHFFEDRDTEFIQDGWVPPIINYKEPNTPLFEKCSKQKGDGKFTWLAGFLGSDRLFAQIYHLPSNSSGNRLHSHSDVDEMYLVLEGEGFMKTNRKEIPIKQGDIITKPSGSGLQTEFIAGEKGITILDIEVWSRIDQTDVVHYPEYSEILLRGKGLNHAFSTEGSTSGNDIMEHYNQTYKRALDGSKVFEIKE</sequence>
<comment type="caution">
    <text evidence="1">The sequence shown here is derived from an EMBL/GenBank/DDBJ whole genome shotgun (WGS) entry which is preliminary data.</text>
</comment>
<dbReference type="EMBL" id="JABTTE010000015">
    <property type="protein sequence ID" value="NSL52333.1"/>
    <property type="molecule type" value="Genomic_DNA"/>
</dbReference>
<reference evidence="1" key="1">
    <citation type="submission" date="2020-06" db="EMBL/GenBank/DDBJ databases">
        <title>A novel thermopfilic bacterium from Erzurum, Turkey.</title>
        <authorList>
            <person name="Adiguzel A."/>
            <person name="Ay H."/>
            <person name="Baltaci M.O."/>
        </authorList>
    </citation>
    <scope>NUCLEOTIDE SEQUENCE</scope>
    <source>
        <strain evidence="1">P2</strain>
    </source>
</reference>
<name>A0A8J8GIE6_9BACI</name>
<organism evidence="1 2">
    <name type="scientific">Calidifontibacillus erzurumensis</name>
    <dbReference type="NCBI Taxonomy" id="2741433"/>
    <lineage>
        <taxon>Bacteria</taxon>
        <taxon>Bacillati</taxon>
        <taxon>Bacillota</taxon>
        <taxon>Bacilli</taxon>
        <taxon>Bacillales</taxon>
        <taxon>Bacillaceae</taxon>
        <taxon>Calidifontibacillus/Schinkia group</taxon>
        <taxon>Calidifontibacillus</taxon>
    </lineage>
</organism>
<dbReference type="InterPro" id="IPR014710">
    <property type="entry name" value="RmlC-like_jellyroll"/>
</dbReference>
<protein>
    <submittedName>
        <fullName evidence="1">Cupin domain-containing protein</fullName>
    </submittedName>
</protein>
<proteinExistence type="predicted"/>
<dbReference type="AlphaFoldDB" id="A0A8J8GIE6"/>
<accession>A0A8J8GIE6</accession>
<dbReference type="SUPFAM" id="SSF51182">
    <property type="entry name" value="RmlC-like cupins"/>
    <property type="match status" value="1"/>
</dbReference>